<dbReference type="InterPro" id="IPR013189">
    <property type="entry name" value="Glyco_hydro_32_C"/>
</dbReference>
<dbReference type="InterPro" id="IPR023296">
    <property type="entry name" value="Glyco_hydro_beta-prop_sf"/>
</dbReference>
<dbReference type="CDD" id="cd18623">
    <property type="entry name" value="GH32_ScrB-like"/>
    <property type="match status" value="1"/>
</dbReference>
<evidence type="ECO:0000256" key="2">
    <source>
        <dbReference type="ARBA" id="ARBA00009902"/>
    </source>
</evidence>
<keyword evidence="5 8" id="KW-0378">Hydrolase</keyword>
<dbReference type="UniPathway" id="UPA00238"/>
<organism evidence="12 13">
    <name type="scientific">Salipaludibacillus neizhouensis</name>
    <dbReference type="NCBI Taxonomy" id="885475"/>
    <lineage>
        <taxon>Bacteria</taxon>
        <taxon>Bacillati</taxon>
        <taxon>Bacillota</taxon>
        <taxon>Bacilli</taxon>
        <taxon>Bacillales</taxon>
        <taxon>Bacillaceae</taxon>
    </lineage>
</organism>
<dbReference type="GO" id="GO:0005985">
    <property type="term" value="P:sucrose metabolic process"/>
    <property type="evidence" value="ECO:0007669"/>
    <property type="project" value="UniProtKB-UniPathway"/>
</dbReference>
<protein>
    <recommendedName>
        <fullName evidence="4 8">Sucrose-6-phosphate hydrolase</fullName>
        <ecNumber evidence="3 8">3.2.1.26</ecNumber>
    </recommendedName>
    <alternativeName>
        <fullName evidence="7 9">Invertase</fullName>
    </alternativeName>
</protein>
<dbReference type="InterPro" id="IPR001362">
    <property type="entry name" value="Glyco_hydro_32"/>
</dbReference>
<keyword evidence="9" id="KW-0963">Cytoplasm</keyword>
<dbReference type="AlphaFoldDB" id="A0A3A9KCK8"/>
<comment type="function">
    <text evidence="9">Enables the bacterium to metabolize sucrose as a sole carbon source.</text>
</comment>
<dbReference type="InterPro" id="IPR006232">
    <property type="entry name" value="Suc6P_hydrolase"/>
</dbReference>
<dbReference type="Gene3D" id="2.60.120.560">
    <property type="entry name" value="Exo-inulinase, domain 1"/>
    <property type="match status" value="1"/>
</dbReference>
<dbReference type="SMART" id="SM00640">
    <property type="entry name" value="Glyco_32"/>
    <property type="match status" value="1"/>
</dbReference>
<feature type="domain" description="Glycosyl hydrolase family 32 C-terminal" evidence="11">
    <location>
        <begin position="335"/>
        <end position="468"/>
    </location>
</feature>
<dbReference type="Proteomes" id="UP000281498">
    <property type="component" value="Unassembled WGS sequence"/>
</dbReference>
<dbReference type="SUPFAM" id="SSF49899">
    <property type="entry name" value="Concanavalin A-like lectins/glucanases"/>
    <property type="match status" value="1"/>
</dbReference>
<dbReference type="InterPro" id="IPR018053">
    <property type="entry name" value="Glyco_hydro_32_AS"/>
</dbReference>
<evidence type="ECO:0000256" key="3">
    <source>
        <dbReference type="ARBA" id="ARBA00012758"/>
    </source>
</evidence>
<dbReference type="PANTHER" id="PTHR43101">
    <property type="entry name" value="BETA-FRUCTOSIDASE"/>
    <property type="match status" value="1"/>
</dbReference>
<evidence type="ECO:0000256" key="8">
    <source>
        <dbReference type="RuleBase" id="RU362110"/>
    </source>
</evidence>
<sequence>MNIDLEKPMTHLTENKEDRYRPKYHMTPPVGLLNDPNGFIYFKGKYHVFYQWNPFKTDHSTKYWGHFTSGNLYEWHHETSVLAPEDWFDHSGCYSGSAIENKGNLIAFYTGNVKNEKGERETYQCMATSKDGMSLDKKGPILHLPDNYTAHFRDPKVWKKGSTWYMIVGTQTKEEEGMVAFFSSENLTDWEHHGPIAGSYMNGLDYFGYMWECPDLFSLSGQDILIVSPQGLEAKGDKYNNLFQSGYFIGEMNYEDQTFSHGTFTELDRGFDFYAPQTTIGSNGKRLLVAWMGMPDEDEKNHPTIDNCWIHGMTIPRELSIMEDKLYQKPVEEMTCLRTKEVRHNKVSISTDFHEFDGISGNSIEMVIDILSKDYEVFNMRVSDAIQVSYDSSTNIFSLTRRKYHSEIDEVRECILEDLSSLNIFIDVSTIEIFINGGQEVFSARYFTDNKDSSVLFSCEGELSLKITKWDMKNSIIF</sequence>
<dbReference type="Pfam" id="PF08244">
    <property type="entry name" value="Glyco_hydro_32C"/>
    <property type="match status" value="1"/>
</dbReference>
<dbReference type="PROSITE" id="PS00609">
    <property type="entry name" value="GLYCOSYL_HYDROL_F32"/>
    <property type="match status" value="1"/>
</dbReference>
<evidence type="ECO:0000256" key="9">
    <source>
        <dbReference type="RuleBase" id="RU365015"/>
    </source>
</evidence>
<keyword evidence="13" id="KW-1185">Reference proteome</keyword>
<dbReference type="GO" id="GO:0005737">
    <property type="term" value="C:cytoplasm"/>
    <property type="evidence" value="ECO:0007669"/>
    <property type="project" value="UniProtKB-SubCell"/>
</dbReference>
<dbReference type="RefSeq" id="WP_110935483.1">
    <property type="nucleotide sequence ID" value="NZ_KZ614146.1"/>
</dbReference>
<feature type="domain" description="Glycosyl hydrolase family 32 N-terminal" evidence="10">
    <location>
        <begin position="25"/>
        <end position="330"/>
    </location>
</feature>
<comment type="catalytic activity">
    <reaction evidence="8">
        <text>Hydrolysis of terminal non-reducing beta-D-fructofuranoside residues in beta-D-fructofuranosides.</text>
        <dbReference type="EC" id="3.2.1.26"/>
    </reaction>
</comment>
<keyword evidence="6 8" id="KW-0326">Glycosidase</keyword>
<evidence type="ECO:0000259" key="10">
    <source>
        <dbReference type="Pfam" id="PF00251"/>
    </source>
</evidence>
<dbReference type="EC" id="3.2.1.26" evidence="3 8"/>
<evidence type="ECO:0000256" key="4">
    <source>
        <dbReference type="ARBA" id="ARBA00019623"/>
    </source>
</evidence>
<dbReference type="SUPFAM" id="SSF75005">
    <property type="entry name" value="Arabinanase/levansucrase/invertase"/>
    <property type="match status" value="1"/>
</dbReference>
<evidence type="ECO:0000256" key="7">
    <source>
        <dbReference type="ARBA" id="ARBA00033367"/>
    </source>
</evidence>
<evidence type="ECO:0000256" key="1">
    <source>
        <dbReference type="ARBA" id="ARBA00004914"/>
    </source>
</evidence>
<dbReference type="GO" id="GO:0004564">
    <property type="term" value="F:beta-fructofuranosidase activity"/>
    <property type="evidence" value="ECO:0007669"/>
    <property type="project" value="UniProtKB-EC"/>
</dbReference>
<proteinExistence type="inferred from homology"/>
<dbReference type="EMBL" id="PDOE01000003">
    <property type="protein sequence ID" value="RKL67353.1"/>
    <property type="molecule type" value="Genomic_DNA"/>
</dbReference>
<dbReference type="InterPro" id="IPR013320">
    <property type="entry name" value="ConA-like_dom_sf"/>
</dbReference>
<dbReference type="PANTHER" id="PTHR43101:SF1">
    <property type="entry name" value="BETA-FRUCTOSIDASE"/>
    <property type="match status" value="1"/>
</dbReference>
<evidence type="ECO:0000313" key="13">
    <source>
        <dbReference type="Proteomes" id="UP000281498"/>
    </source>
</evidence>
<reference evidence="12 13" key="1">
    <citation type="submission" date="2017-10" db="EMBL/GenBank/DDBJ databases">
        <title>Bacillus sp. nov., a halophilic bacterium isolated from a Keqin Lake.</title>
        <authorList>
            <person name="Wang H."/>
        </authorList>
    </citation>
    <scope>NUCLEOTIDE SEQUENCE [LARGE SCALE GENOMIC DNA]</scope>
    <source>
        <strain evidence="12 13">KCTC 13187</strain>
    </source>
</reference>
<dbReference type="InterPro" id="IPR051214">
    <property type="entry name" value="GH32_Enzymes"/>
</dbReference>
<name>A0A3A9KCK8_9BACI</name>
<comment type="pathway">
    <text evidence="1 9">Glycan biosynthesis; sucrose metabolism.</text>
</comment>
<gene>
    <name evidence="12" type="ORF">CR203_08260</name>
</gene>
<evidence type="ECO:0000259" key="11">
    <source>
        <dbReference type="Pfam" id="PF08244"/>
    </source>
</evidence>
<evidence type="ECO:0000256" key="6">
    <source>
        <dbReference type="ARBA" id="ARBA00023295"/>
    </source>
</evidence>
<comment type="similarity">
    <text evidence="2 8">Belongs to the glycosyl hydrolase 32 family.</text>
</comment>
<dbReference type="Pfam" id="PF00251">
    <property type="entry name" value="Glyco_hydro_32N"/>
    <property type="match status" value="1"/>
</dbReference>
<dbReference type="NCBIfam" id="TIGR01322">
    <property type="entry name" value="scrB_fam"/>
    <property type="match status" value="1"/>
</dbReference>
<dbReference type="OrthoDB" id="9759709at2"/>
<dbReference type="InterPro" id="IPR013148">
    <property type="entry name" value="Glyco_hydro_32_N"/>
</dbReference>
<comment type="subcellular location">
    <subcellularLocation>
        <location evidence="9">Cytoplasm</location>
    </subcellularLocation>
</comment>
<evidence type="ECO:0000313" key="12">
    <source>
        <dbReference type="EMBL" id="RKL67353.1"/>
    </source>
</evidence>
<evidence type="ECO:0000256" key="5">
    <source>
        <dbReference type="ARBA" id="ARBA00022801"/>
    </source>
</evidence>
<accession>A0A3A9KCK8</accession>
<keyword evidence="9" id="KW-0119">Carbohydrate metabolism</keyword>
<dbReference type="Gene3D" id="2.115.10.20">
    <property type="entry name" value="Glycosyl hydrolase domain, family 43"/>
    <property type="match status" value="1"/>
</dbReference>
<comment type="caution">
    <text evidence="12">The sequence shown here is derived from an EMBL/GenBank/DDBJ whole genome shotgun (WGS) entry which is preliminary data.</text>
</comment>